<dbReference type="InterPro" id="IPR011538">
    <property type="entry name" value="Nuo51_FMN-bd"/>
</dbReference>
<comment type="cofactor">
    <cofactor evidence="8">
        <name>[4Fe-4S] cluster</name>
        <dbReference type="ChEBI" id="CHEBI:49883"/>
    </cofactor>
    <text evidence="8">Binds 2 [4Fe-4S] clusters per subunit.</text>
</comment>
<keyword evidence="5 8" id="KW-0249">Electron transport</keyword>
<evidence type="ECO:0000256" key="2">
    <source>
        <dbReference type="ARBA" id="ARBA00022485"/>
    </source>
</evidence>
<feature type="binding site" evidence="8">
    <location>
        <position position="429"/>
    </location>
    <ligand>
        <name>[4Fe-4S] cluster</name>
        <dbReference type="ChEBI" id="CHEBI:49883"/>
        <label>1</label>
    </ligand>
</feature>
<proteinExistence type="inferred from homology"/>
<feature type="domain" description="4Fe-4S ferredoxin-type" evidence="10">
    <location>
        <begin position="410"/>
        <end position="439"/>
    </location>
</feature>
<dbReference type="GO" id="GO:0009055">
    <property type="term" value="F:electron transfer activity"/>
    <property type="evidence" value="ECO:0007669"/>
    <property type="project" value="InterPro"/>
</dbReference>
<feature type="compositionally biased region" description="Low complexity" evidence="9">
    <location>
        <begin position="620"/>
        <end position="632"/>
    </location>
</feature>
<dbReference type="Pfam" id="PF10531">
    <property type="entry name" value="SLBB"/>
    <property type="match status" value="1"/>
</dbReference>
<dbReference type="InterPro" id="IPR037225">
    <property type="entry name" value="Nuo51_FMN-bd_sf"/>
</dbReference>
<feature type="domain" description="4Fe-4S ferredoxin-type" evidence="10">
    <location>
        <begin position="369"/>
        <end position="400"/>
    </location>
</feature>
<dbReference type="SUPFAM" id="SSF142019">
    <property type="entry name" value="Nqo1 FMN-binding domain-like"/>
    <property type="match status" value="1"/>
</dbReference>
<feature type="binding site" evidence="8">
    <location>
        <position position="386"/>
    </location>
    <ligand>
        <name>[4Fe-4S] cluster</name>
        <dbReference type="ChEBI" id="CHEBI:49883"/>
        <label>1</label>
    </ligand>
</feature>
<dbReference type="NCBIfam" id="NF003454">
    <property type="entry name" value="PRK05035.1"/>
    <property type="match status" value="1"/>
</dbReference>
<dbReference type="EC" id="7.-.-.-" evidence="8"/>
<feature type="binding site" evidence="8">
    <location>
        <position position="419"/>
    </location>
    <ligand>
        <name>[4Fe-4S] cluster</name>
        <dbReference type="ChEBI" id="CHEBI:49883"/>
        <label>2</label>
    </ligand>
</feature>
<dbReference type="Proteomes" id="UP001157439">
    <property type="component" value="Unassembled WGS sequence"/>
</dbReference>
<evidence type="ECO:0000256" key="4">
    <source>
        <dbReference type="ARBA" id="ARBA00022737"/>
    </source>
</evidence>
<keyword evidence="7 8" id="KW-0411">Iron-sulfur</keyword>
<evidence type="ECO:0000256" key="6">
    <source>
        <dbReference type="ARBA" id="ARBA00023004"/>
    </source>
</evidence>
<evidence type="ECO:0000256" key="3">
    <source>
        <dbReference type="ARBA" id="ARBA00022723"/>
    </source>
</evidence>
<feature type="binding site" evidence="8">
    <location>
        <position position="425"/>
    </location>
    <ligand>
        <name>[4Fe-4S] cluster</name>
        <dbReference type="ChEBI" id="CHEBI:49883"/>
        <label>2</label>
    </ligand>
</feature>
<organism evidence="11 12">
    <name type="scientific">Paraferrimonas haliotis</name>
    <dbReference type="NCBI Taxonomy" id="2013866"/>
    <lineage>
        <taxon>Bacteria</taxon>
        <taxon>Pseudomonadati</taxon>
        <taxon>Pseudomonadota</taxon>
        <taxon>Gammaproteobacteria</taxon>
        <taxon>Alteromonadales</taxon>
        <taxon>Ferrimonadaceae</taxon>
        <taxon>Paraferrimonas</taxon>
    </lineage>
</organism>
<dbReference type="Gene3D" id="3.30.70.3270">
    <property type="match status" value="1"/>
</dbReference>
<dbReference type="InterPro" id="IPR010208">
    <property type="entry name" value="Ion_transpt_RnfC/RsxC"/>
</dbReference>
<keyword evidence="8" id="KW-0997">Cell inner membrane</keyword>
<dbReference type="PANTHER" id="PTHR43034">
    <property type="entry name" value="ION-TRANSLOCATING OXIDOREDUCTASE COMPLEX SUBUNIT C"/>
    <property type="match status" value="1"/>
</dbReference>
<evidence type="ECO:0000256" key="1">
    <source>
        <dbReference type="ARBA" id="ARBA00022448"/>
    </source>
</evidence>
<dbReference type="InterPro" id="IPR017900">
    <property type="entry name" value="4Fe4S_Fe_S_CS"/>
</dbReference>
<feature type="binding site" evidence="8">
    <location>
        <position position="390"/>
    </location>
    <ligand>
        <name>[4Fe-4S] cluster</name>
        <dbReference type="ChEBI" id="CHEBI:49883"/>
        <label>2</label>
    </ligand>
</feature>
<evidence type="ECO:0000313" key="12">
    <source>
        <dbReference type="Proteomes" id="UP001157439"/>
    </source>
</evidence>
<keyword evidence="3 8" id="KW-0479">Metal-binding</keyword>
<feature type="region of interest" description="Disordered" evidence="9">
    <location>
        <begin position="473"/>
        <end position="496"/>
    </location>
</feature>
<dbReference type="AlphaFoldDB" id="A0AA37TRN2"/>
<gene>
    <name evidence="8 11" type="primary">rnfC</name>
    <name evidence="11" type="ORF">GCM10007894_24050</name>
</gene>
<dbReference type="Gene3D" id="2.40.50.100">
    <property type="match status" value="1"/>
</dbReference>
<dbReference type="PROSITE" id="PS00198">
    <property type="entry name" value="4FE4S_FER_1"/>
    <property type="match status" value="2"/>
</dbReference>
<evidence type="ECO:0000256" key="9">
    <source>
        <dbReference type="SAM" id="MobiDB-lite"/>
    </source>
</evidence>
<sequence>MMNLLEQIQSDKLWRFHGGIHPPGLKARANQQTIASLPLMQHYQVPITQHVGEAGRIIVKVGDKVLKGQPLTEAHTLQQLPVHAPTSGVISAISEQVAAHPSGLPQTVITVTADGNDQWRPRAARSAYEGVSKEALLKCIQDAGIAGLGGATFPTHRKLANDQLDVVIINGVECEPYISSDDRLMREYASDIFKGIGVIEHLVQPKHIVFAIEDDKPEAAKAIKAAAEQHGFQQASFSLKIVPTKYPSGGEKQLIQLLTGREVDSGTIPAALGIVMQNVGTAYAIKKAVFDDEPMLERVVTVTGNAVAKPSNFWVPIGTVIADLLAHAGYVAQPQLGVILGGPMMGFMLPSINAGVTKACNCLLAADSNEIDTDNSERSCIRCGECAVVCPAKLQPQQLYWHAKAAEHEKSQHYNLFDCIECGCCAFVCPSNIPLVEAYRIEKAAIRTQQLQAEHSQRAKLRFEARVERLEQEKQARANKQKRSAQSRQANMSGEQKDLVAAALARVKAKKAQQAEPQSSGDAKSAAVAKALARAKAKRAAQQFATPEPAKAADETLASKDASQQVTASTTTVDPKKAAIAKAVAKAKAKRAAQQQNGGVSAATKSEPMATPEPAPEPSAAPNAEAGAAPDATNSDPKKAAIARAVAKAKAKREAAAKAQSTKGDSDGV</sequence>
<dbReference type="InterPro" id="IPR017896">
    <property type="entry name" value="4Fe4S_Fe-S-bd"/>
</dbReference>
<name>A0AA37TRN2_9GAMM</name>
<dbReference type="SUPFAM" id="SSF46548">
    <property type="entry name" value="alpha-helical ferredoxin"/>
    <property type="match status" value="1"/>
</dbReference>
<comment type="caution">
    <text evidence="11">The sequence shown here is derived from an EMBL/GenBank/DDBJ whole genome shotgun (WGS) entry which is preliminary data.</text>
</comment>
<comment type="subunit">
    <text evidence="8">The complex is composed of six subunits: RnfA, RnfB, RnfC, RnfD, RnfE and RnfG.</text>
</comment>
<dbReference type="PROSITE" id="PS51379">
    <property type="entry name" value="4FE4S_FER_2"/>
    <property type="match status" value="2"/>
</dbReference>
<comment type="similarity">
    <text evidence="8">Belongs to the 4Fe4S bacterial-type ferredoxin family. RnfC subfamily.</text>
</comment>
<dbReference type="Pfam" id="PF01512">
    <property type="entry name" value="Complex1_51K"/>
    <property type="match status" value="1"/>
</dbReference>
<keyword evidence="8" id="KW-1003">Cell membrane</keyword>
<dbReference type="GO" id="GO:0022900">
    <property type="term" value="P:electron transport chain"/>
    <property type="evidence" value="ECO:0007669"/>
    <property type="project" value="UniProtKB-UniRule"/>
</dbReference>
<keyword evidence="12" id="KW-1185">Reference proteome</keyword>
<dbReference type="Pfam" id="PF13375">
    <property type="entry name" value="RnfC_N"/>
    <property type="match status" value="1"/>
</dbReference>
<dbReference type="PANTHER" id="PTHR43034:SF2">
    <property type="entry name" value="ION-TRANSLOCATING OXIDOREDUCTASE COMPLEX SUBUNIT C"/>
    <property type="match status" value="1"/>
</dbReference>
<comment type="subcellular location">
    <subcellularLocation>
        <location evidence="8">Cell inner membrane</location>
        <topology evidence="8">Peripheral membrane protein</topology>
    </subcellularLocation>
</comment>
<dbReference type="GO" id="GO:0051539">
    <property type="term" value="F:4 iron, 4 sulfur cluster binding"/>
    <property type="evidence" value="ECO:0007669"/>
    <property type="project" value="UniProtKB-KW"/>
</dbReference>
<dbReference type="Pfam" id="PF12838">
    <property type="entry name" value="Fer4_7"/>
    <property type="match status" value="1"/>
</dbReference>
<feature type="binding site" evidence="8">
    <location>
        <position position="383"/>
    </location>
    <ligand>
        <name>[4Fe-4S] cluster</name>
        <dbReference type="ChEBI" id="CHEBI:49883"/>
        <label>1</label>
    </ligand>
</feature>
<dbReference type="EMBL" id="BSPO01000003">
    <property type="protein sequence ID" value="GLS84428.1"/>
    <property type="molecule type" value="Genomic_DNA"/>
</dbReference>
<evidence type="ECO:0000256" key="7">
    <source>
        <dbReference type="ARBA" id="ARBA00023014"/>
    </source>
</evidence>
<reference evidence="11 12" key="1">
    <citation type="journal article" date="2014" name="Int. J. Syst. Evol. Microbiol.">
        <title>Complete genome sequence of Corynebacterium casei LMG S-19264T (=DSM 44701T), isolated from a smear-ripened cheese.</title>
        <authorList>
            <consortium name="US DOE Joint Genome Institute (JGI-PGF)"/>
            <person name="Walter F."/>
            <person name="Albersmeier A."/>
            <person name="Kalinowski J."/>
            <person name="Ruckert C."/>
        </authorList>
    </citation>
    <scope>NUCLEOTIDE SEQUENCE [LARGE SCALE GENOMIC DNA]</scope>
    <source>
        <strain evidence="11 12">NBRC 112785</strain>
    </source>
</reference>
<dbReference type="HAMAP" id="MF_00461">
    <property type="entry name" value="RsxC_RnfC"/>
    <property type="match status" value="1"/>
</dbReference>
<feature type="binding site" evidence="8">
    <location>
        <position position="380"/>
    </location>
    <ligand>
        <name>[4Fe-4S] cluster</name>
        <dbReference type="ChEBI" id="CHEBI:49883"/>
        <label>1</label>
    </ligand>
</feature>
<evidence type="ECO:0000313" key="11">
    <source>
        <dbReference type="EMBL" id="GLS84428.1"/>
    </source>
</evidence>
<keyword evidence="8" id="KW-0472">Membrane</keyword>
<keyword evidence="8" id="KW-1278">Translocase</keyword>
<evidence type="ECO:0000256" key="5">
    <source>
        <dbReference type="ARBA" id="ARBA00022982"/>
    </source>
</evidence>
<dbReference type="GO" id="GO:0046872">
    <property type="term" value="F:metal ion binding"/>
    <property type="evidence" value="ECO:0007669"/>
    <property type="project" value="UniProtKB-KW"/>
</dbReference>
<dbReference type="InterPro" id="IPR019554">
    <property type="entry name" value="Soluble_ligand-bd"/>
</dbReference>
<evidence type="ECO:0000259" key="10">
    <source>
        <dbReference type="PROSITE" id="PS51379"/>
    </source>
</evidence>
<keyword evidence="1 8" id="KW-0813">Transport</keyword>
<keyword evidence="4 8" id="KW-0677">Repeat</keyword>
<dbReference type="GO" id="GO:0005886">
    <property type="term" value="C:plasma membrane"/>
    <property type="evidence" value="ECO:0007669"/>
    <property type="project" value="UniProtKB-SubCell"/>
</dbReference>
<dbReference type="InterPro" id="IPR026902">
    <property type="entry name" value="RnfC_N"/>
</dbReference>
<comment type="function">
    <text evidence="8">Part of a membrane-bound complex that couples electron transfer with translocation of ions across the membrane.</text>
</comment>
<evidence type="ECO:0000256" key="8">
    <source>
        <dbReference type="HAMAP-Rule" id="MF_00461"/>
    </source>
</evidence>
<feature type="compositionally biased region" description="Polar residues" evidence="9">
    <location>
        <begin position="561"/>
        <end position="573"/>
    </location>
</feature>
<feature type="region of interest" description="Disordered" evidence="9">
    <location>
        <begin position="539"/>
        <end position="669"/>
    </location>
</feature>
<dbReference type="Gene3D" id="3.40.50.11540">
    <property type="entry name" value="NADH-ubiquinone oxidoreductase 51kDa subunit"/>
    <property type="match status" value="1"/>
</dbReference>
<keyword evidence="2 8" id="KW-0004">4Fe-4S</keyword>
<accession>A0AA37TRN2</accession>
<dbReference type="RefSeq" id="WP_095500584.1">
    <property type="nucleotide sequence ID" value="NZ_BSPO01000003.1"/>
</dbReference>
<feature type="binding site" evidence="8">
    <location>
        <position position="422"/>
    </location>
    <ligand>
        <name>[4Fe-4S] cluster</name>
        <dbReference type="ChEBI" id="CHEBI:49883"/>
        <label>2</label>
    </ligand>
</feature>
<keyword evidence="6 8" id="KW-0408">Iron</keyword>
<protein>
    <recommendedName>
        <fullName evidence="8">Ion-translocating oxidoreductase complex subunit C</fullName>
        <ecNumber evidence="8">7.-.-.-</ecNumber>
    </recommendedName>
    <alternativeName>
        <fullName evidence="8">Rnf electron transport complex subunit C</fullName>
    </alternativeName>
</protein>
<dbReference type="NCBIfam" id="TIGR01945">
    <property type="entry name" value="rnfC"/>
    <property type="match status" value="1"/>
</dbReference>